<evidence type="ECO:0000256" key="3">
    <source>
        <dbReference type="ARBA" id="ARBA00022692"/>
    </source>
</evidence>
<evidence type="ECO:0000256" key="11">
    <source>
        <dbReference type="SAM" id="Phobius"/>
    </source>
</evidence>
<dbReference type="Pfam" id="PF01435">
    <property type="entry name" value="Peptidase_M48"/>
    <property type="match status" value="1"/>
</dbReference>
<evidence type="ECO:0000256" key="9">
    <source>
        <dbReference type="ARBA" id="ARBA00023136"/>
    </source>
</evidence>
<dbReference type="InterPro" id="IPR001915">
    <property type="entry name" value="Peptidase_M48"/>
</dbReference>
<dbReference type="EMBL" id="CP041677">
    <property type="protein sequence ID" value="QDR73596.1"/>
    <property type="molecule type" value="Genomic_DNA"/>
</dbReference>
<gene>
    <name evidence="13" type="ORF">FOD75_10895</name>
</gene>
<sequence>MLYQQITHNKRNTWILLSVFLVLIVAITFLIACFFPRLALIFFIFSIAYVAIKYFFATKQLLKVTGAQEVTKENNLEIYELVEELCLAGGMPMPKIYISPTTEINAFATGFDPDHASLVLYQGLLDIMNKKEVQGVIGHELSHIRNYDIRVTVLSSILVNLILWTGIGTLLFGWGVITAEAKGWVALILKMFGVLILAFGLVVSVFAIPIAKLLSLLISRQREYLADAGSVDLTREPSGLISGLQKLEDLEEGNQLPEPDQSSTNLVLNSLYFNSGSISKWYDRFFSDHPPLDKRIQRLKDSAKI</sequence>
<keyword evidence="5 10" id="KW-0378">Hydrolase</keyword>
<feature type="transmembrane region" description="Helical" evidence="11">
    <location>
        <begin position="12"/>
        <end position="32"/>
    </location>
</feature>
<dbReference type="PANTHER" id="PTHR43221:SF2">
    <property type="entry name" value="PROTEASE HTPX HOMOLOG"/>
    <property type="match status" value="1"/>
</dbReference>
<dbReference type="CDD" id="cd07340">
    <property type="entry name" value="M48B_Htpx_like"/>
    <property type="match status" value="1"/>
</dbReference>
<evidence type="ECO:0000256" key="10">
    <source>
        <dbReference type="RuleBase" id="RU003983"/>
    </source>
</evidence>
<dbReference type="GO" id="GO:0004222">
    <property type="term" value="F:metalloendopeptidase activity"/>
    <property type="evidence" value="ECO:0007669"/>
    <property type="project" value="InterPro"/>
</dbReference>
<evidence type="ECO:0000256" key="5">
    <source>
        <dbReference type="ARBA" id="ARBA00022801"/>
    </source>
</evidence>
<keyword evidence="2 10" id="KW-0645">Protease</keyword>
<evidence type="ECO:0000256" key="1">
    <source>
        <dbReference type="ARBA" id="ARBA00022475"/>
    </source>
</evidence>
<comment type="cofactor">
    <cofactor evidence="10">
        <name>Zn(2+)</name>
        <dbReference type="ChEBI" id="CHEBI:29105"/>
    </cofactor>
    <text evidence="10">Binds 1 zinc ion per subunit.</text>
</comment>
<accession>A0A517D8C5</accession>
<evidence type="ECO:0000256" key="4">
    <source>
        <dbReference type="ARBA" id="ARBA00022723"/>
    </source>
</evidence>
<feature type="transmembrane region" description="Helical" evidence="11">
    <location>
        <begin position="183"/>
        <end position="211"/>
    </location>
</feature>
<evidence type="ECO:0000256" key="6">
    <source>
        <dbReference type="ARBA" id="ARBA00022833"/>
    </source>
</evidence>
<keyword evidence="1" id="KW-1003">Cell membrane</keyword>
<evidence type="ECO:0000259" key="12">
    <source>
        <dbReference type="Pfam" id="PF01435"/>
    </source>
</evidence>
<dbReference type="Gene3D" id="3.30.2010.10">
    <property type="entry name" value="Metalloproteases ('zincins'), catalytic domain"/>
    <property type="match status" value="1"/>
</dbReference>
<feature type="transmembrane region" description="Helical" evidence="11">
    <location>
        <begin position="38"/>
        <end position="56"/>
    </location>
</feature>
<evidence type="ECO:0000256" key="7">
    <source>
        <dbReference type="ARBA" id="ARBA00022989"/>
    </source>
</evidence>
<keyword evidence="4" id="KW-0479">Metal-binding</keyword>
<protein>
    <submittedName>
        <fullName evidence="13">M48 family metallopeptidase</fullName>
    </submittedName>
</protein>
<organism evidence="13 14">
    <name type="scientific">Limosilactobacillus reuteri</name>
    <name type="common">Lactobacillus reuteri</name>
    <dbReference type="NCBI Taxonomy" id="1598"/>
    <lineage>
        <taxon>Bacteria</taxon>
        <taxon>Bacillati</taxon>
        <taxon>Bacillota</taxon>
        <taxon>Bacilli</taxon>
        <taxon>Lactobacillales</taxon>
        <taxon>Lactobacillaceae</taxon>
        <taxon>Limosilactobacillus</taxon>
    </lineage>
</organism>
<dbReference type="InterPro" id="IPR050083">
    <property type="entry name" value="HtpX_protease"/>
</dbReference>
<keyword evidence="6 10" id="KW-0862">Zinc</keyword>
<keyword evidence="7 11" id="KW-1133">Transmembrane helix</keyword>
<evidence type="ECO:0000256" key="2">
    <source>
        <dbReference type="ARBA" id="ARBA00022670"/>
    </source>
</evidence>
<dbReference type="AlphaFoldDB" id="A0A517D8C5"/>
<keyword evidence="9 11" id="KW-0472">Membrane</keyword>
<keyword evidence="8 10" id="KW-0482">Metalloprotease</keyword>
<evidence type="ECO:0000313" key="14">
    <source>
        <dbReference type="Proteomes" id="UP000316394"/>
    </source>
</evidence>
<feature type="domain" description="Peptidase M48" evidence="12">
    <location>
        <begin position="74"/>
        <end position="301"/>
    </location>
</feature>
<dbReference type="RefSeq" id="WP_144227900.1">
    <property type="nucleotide sequence ID" value="NZ_CP041677.1"/>
</dbReference>
<dbReference type="Proteomes" id="UP000316394">
    <property type="component" value="Plasmid unnamed"/>
</dbReference>
<reference evidence="13 14" key="1">
    <citation type="submission" date="2019-07" db="EMBL/GenBank/DDBJ databases">
        <title>Gastrointestinal microbiota of Peromyscus leucopus, the white-footed mouse.</title>
        <authorList>
            <person name="Milovic A."/>
            <person name="Bassam K."/>
            <person name="Barbour A.G."/>
        </authorList>
    </citation>
    <scope>NUCLEOTIDE SEQUENCE [LARGE SCALE GENOMIC DNA]</scope>
    <source>
        <strain evidence="13 14">LL7</strain>
        <plasmid evidence="13 14">unnamed</plasmid>
    </source>
</reference>
<geneLocation type="plasmid" evidence="13 14">
    <name>unnamed</name>
</geneLocation>
<feature type="transmembrane region" description="Helical" evidence="11">
    <location>
        <begin position="151"/>
        <end position="177"/>
    </location>
</feature>
<dbReference type="GO" id="GO:0006508">
    <property type="term" value="P:proteolysis"/>
    <property type="evidence" value="ECO:0007669"/>
    <property type="project" value="UniProtKB-KW"/>
</dbReference>
<evidence type="ECO:0000256" key="8">
    <source>
        <dbReference type="ARBA" id="ARBA00023049"/>
    </source>
</evidence>
<dbReference type="GO" id="GO:0046872">
    <property type="term" value="F:metal ion binding"/>
    <property type="evidence" value="ECO:0007669"/>
    <property type="project" value="UniProtKB-KW"/>
</dbReference>
<keyword evidence="3 11" id="KW-0812">Transmembrane</keyword>
<dbReference type="PANTHER" id="PTHR43221">
    <property type="entry name" value="PROTEASE HTPX"/>
    <property type="match status" value="1"/>
</dbReference>
<name>A0A517D8C5_LIMRT</name>
<comment type="similarity">
    <text evidence="10">Belongs to the peptidase M48 family.</text>
</comment>
<evidence type="ECO:0000313" key="13">
    <source>
        <dbReference type="EMBL" id="QDR73596.1"/>
    </source>
</evidence>
<proteinExistence type="inferred from homology"/>
<keyword evidence="13" id="KW-0614">Plasmid</keyword>